<comment type="function">
    <text evidence="7">Catalyzes the phosphorylation of the position 2 hydroxy group of 4-diphosphocytidyl-2C-methyl-D-erythritol.</text>
</comment>
<comment type="catalytic activity">
    <reaction evidence="7">
        <text>4-CDP-2-C-methyl-D-erythritol + ATP = 4-CDP-2-C-methyl-D-erythritol 2-phosphate + ADP + H(+)</text>
        <dbReference type="Rhea" id="RHEA:18437"/>
        <dbReference type="ChEBI" id="CHEBI:15378"/>
        <dbReference type="ChEBI" id="CHEBI:30616"/>
        <dbReference type="ChEBI" id="CHEBI:57823"/>
        <dbReference type="ChEBI" id="CHEBI:57919"/>
        <dbReference type="ChEBI" id="CHEBI:456216"/>
        <dbReference type="EC" id="2.7.1.148"/>
    </reaction>
</comment>
<dbReference type="NCBIfam" id="TIGR00154">
    <property type="entry name" value="ispE"/>
    <property type="match status" value="1"/>
</dbReference>
<dbReference type="Gene3D" id="3.30.70.890">
    <property type="entry name" value="GHMP kinase, C-terminal domain"/>
    <property type="match status" value="1"/>
</dbReference>
<dbReference type="RefSeq" id="WP_101963970.1">
    <property type="nucleotide sequence ID" value="NZ_PKJS01000004.1"/>
</dbReference>
<accession>A0A2I1RJF1</accession>
<dbReference type="Gene3D" id="3.30.230.10">
    <property type="match status" value="1"/>
</dbReference>
<dbReference type="GO" id="GO:0050515">
    <property type="term" value="F:4-(cytidine 5'-diphospho)-2-C-methyl-D-erythritol kinase activity"/>
    <property type="evidence" value="ECO:0007669"/>
    <property type="project" value="UniProtKB-UniRule"/>
</dbReference>
<dbReference type="GO" id="GO:0019288">
    <property type="term" value="P:isopentenyl diphosphate biosynthetic process, methylerythritol 4-phosphate pathway"/>
    <property type="evidence" value="ECO:0007669"/>
    <property type="project" value="UniProtKB-UniRule"/>
</dbReference>
<feature type="active site" evidence="7">
    <location>
        <position position="11"/>
    </location>
</feature>
<keyword evidence="2 7" id="KW-0808">Transferase</keyword>
<comment type="pathway">
    <text evidence="7">Isoprenoid biosynthesis; isopentenyl diphosphate biosynthesis via DXP pathway; isopentenyl diphosphate from 1-deoxy-D-xylulose 5-phosphate: step 3/6.</text>
</comment>
<evidence type="ECO:0000256" key="5">
    <source>
        <dbReference type="ARBA" id="ARBA00022840"/>
    </source>
</evidence>
<comment type="similarity">
    <text evidence="7">Belongs to the GHMP kinase family. IspE subfamily.</text>
</comment>
<dbReference type="AlphaFoldDB" id="A0A2I1RJF1"/>
<proteinExistence type="inferred from homology"/>
<dbReference type="GO" id="GO:0005524">
    <property type="term" value="F:ATP binding"/>
    <property type="evidence" value="ECO:0007669"/>
    <property type="project" value="UniProtKB-UniRule"/>
</dbReference>
<evidence type="ECO:0000256" key="7">
    <source>
        <dbReference type="HAMAP-Rule" id="MF_00061"/>
    </source>
</evidence>
<keyword evidence="3 7" id="KW-0547">Nucleotide-binding</keyword>
<evidence type="ECO:0000313" key="9">
    <source>
        <dbReference type="EMBL" id="PKZ69238.1"/>
    </source>
</evidence>
<dbReference type="UniPathway" id="UPA00056">
    <property type="reaction ID" value="UER00094"/>
</dbReference>
<dbReference type="HAMAP" id="MF_00061">
    <property type="entry name" value="IspE"/>
    <property type="match status" value="1"/>
</dbReference>
<dbReference type="InterPro" id="IPR006204">
    <property type="entry name" value="GHMP_kinase_N_dom"/>
</dbReference>
<dbReference type="PIRSF" id="PIRSF010376">
    <property type="entry name" value="IspE"/>
    <property type="match status" value="1"/>
</dbReference>
<keyword evidence="6 7" id="KW-0414">Isoprene biosynthesis</keyword>
<dbReference type="GO" id="GO:0016114">
    <property type="term" value="P:terpenoid biosynthetic process"/>
    <property type="evidence" value="ECO:0007669"/>
    <property type="project" value="UniProtKB-UniRule"/>
</dbReference>
<feature type="domain" description="GHMP kinase N-terminal" evidence="8">
    <location>
        <begin position="89"/>
        <end position="161"/>
    </location>
</feature>
<evidence type="ECO:0000256" key="2">
    <source>
        <dbReference type="ARBA" id="ARBA00022679"/>
    </source>
</evidence>
<evidence type="ECO:0000256" key="4">
    <source>
        <dbReference type="ARBA" id="ARBA00022777"/>
    </source>
</evidence>
<feature type="active site" evidence="7">
    <location>
        <position position="153"/>
    </location>
</feature>
<protein>
    <recommendedName>
        <fullName evidence="1 7">4-diphosphocytidyl-2-C-methyl-D-erythritol kinase</fullName>
        <shortName evidence="7">CMK</shortName>
        <ecNumber evidence="7">2.7.1.148</ecNumber>
    </recommendedName>
    <alternativeName>
        <fullName evidence="7">4-(cytidine-5'-diphospho)-2-C-methyl-D-erythritol kinase</fullName>
    </alternativeName>
</protein>
<organism evidence="9 10">
    <name type="scientific">Faucicola osloensis</name>
    <name type="common">Moraxella osloensis</name>
    <dbReference type="NCBI Taxonomy" id="34062"/>
    <lineage>
        <taxon>Bacteria</taxon>
        <taxon>Pseudomonadati</taxon>
        <taxon>Pseudomonadota</taxon>
        <taxon>Gammaproteobacteria</taxon>
        <taxon>Moraxellales</taxon>
        <taxon>Moraxellaceae</taxon>
        <taxon>Faucicola</taxon>
    </lineage>
</organism>
<sequence length="301" mass="32680">MPTITQQSPAKINLFLHITGKRPDGYHNLQTVFRLIDLYDTLTFSHTDTTIGDNLPVTLTNAEHVTDNPADNLIIKAAIALLAFAKNHQILSDSQIAQLPIVDIHLDKHIPMGAGLGGGSSNCATALMTLNTLWKLGLSNEQLRLIGAKLGADVPIFIFGKDAIAEGIGEILTPIDLPAQQFLLLKPDAHISTAELFAHPLLKRDCESLSHGYLQSHFHGFTNELTDGFTNVFEPVVCALSADVNAAMKVLRTLAATTHTTPRMTGSGSCVFLPVPSDFDKNSIKHGLQSSPFQAYWMHTL</sequence>
<reference evidence="9 10" key="1">
    <citation type="submission" date="2017-12" db="EMBL/GenBank/DDBJ databases">
        <title>Phylogenetic diversity of female urinary microbiome.</title>
        <authorList>
            <person name="Thomas-White K."/>
            <person name="Wolfe A.J."/>
        </authorList>
    </citation>
    <scope>NUCLEOTIDE SEQUENCE [LARGE SCALE GENOMIC DNA]</scope>
    <source>
        <strain evidence="9 10">UMB0416</strain>
    </source>
</reference>
<dbReference type="PANTHER" id="PTHR43527">
    <property type="entry name" value="4-DIPHOSPHOCYTIDYL-2-C-METHYL-D-ERYTHRITOL KINASE, CHLOROPLASTIC"/>
    <property type="match status" value="1"/>
</dbReference>
<evidence type="ECO:0000256" key="6">
    <source>
        <dbReference type="ARBA" id="ARBA00023229"/>
    </source>
</evidence>
<name>A0A2I1RJF1_FAUOS</name>
<evidence type="ECO:0000256" key="3">
    <source>
        <dbReference type="ARBA" id="ARBA00022741"/>
    </source>
</evidence>
<evidence type="ECO:0000259" key="8">
    <source>
        <dbReference type="Pfam" id="PF00288"/>
    </source>
</evidence>
<evidence type="ECO:0000256" key="1">
    <source>
        <dbReference type="ARBA" id="ARBA00017473"/>
    </source>
</evidence>
<dbReference type="Proteomes" id="UP000234914">
    <property type="component" value="Unassembled WGS sequence"/>
</dbReference>
<keyword evidence="4 7" id="KW-0418">Kinase</keyword>
<gene>
    <name evidence="7" type="primary">ispE</name>
    <name evidence="9" type="ORF">CYJ96_03640</name>
</gene>
<dbReference type="EMBL" id="PKJS01000004">
    <property type="protein sequence ID" value="PKZ69238.1"/>
    <property type="molecule type" value="Genomic_DNA"/>
</dbReference>
<comment type="caution">
    <text evidence="9">The sequence shown here is derived from an EMBL/GenBank/DDBJ whole genome shotgun (WGS) entry which is preliminary data.</text>
</comment>
<dbReference type="EC" id="2.7.1.148" evidence="7"/>
<evidence type="ECO:0000313" key="10">
    <source>
        <dbReference type="Proteomes" id="UP000234914"/>
    </source>
</evidence>
<dbReference type="InterPro" id="IPR020568">
    <property type="entry name" value="Ribosomal_Su5_D2-typ_SF"/>
</dbReference>
<keyword evidence="5 7" id="KW-0067">ATP-binding</keyword>
<dbReference type="InterPro" id="IPR036554">
    <property type="entry name" value="GHMP_kinase_C_sf"/>
</dbReference>
<dbReference type="Pfam" id="PF00288">
    <property type="entry name" value="GHMP_kinases_N"/>
    <property type="match status" value="1"/>
</dbReference>
<dbReference type="PANTHER" id="PTHR43527:SF2">
    <property type="entry name" value="4-DIPHOSPHOCYTIDYL-2-C-METHYL-D-ERYTHRITOL KINASE, CHLOROPLASTIC"/>
    <property type="match status" value="1"/>
</dbReference>
<feature type="binding site" evidence="7">
    <location>
        <begin position="111"/>
        <end position="121"/>
    </location>
    <ligand>
        <name>ATP</name>
        <dbReference type="ChEBI" id="CHEBI:30616"/>
    </ligand>
</feature>
<dbReference type="SUPFAM" id="SSF54211">
    <property type="entry name" value="Ribosomal protein S5 domain 2-like"/>
    <property type="match status" value="1"/>
</dbReference>
<dbReference type="InterPro" id="IPR014721">
    <property type="entry name" value="Ribsml_uS5_D2-typ_fold_subgr"/>
</dbReference>
<dbReference type="SUPFAM" id="SSF55060">
    <property type="entry name" value="GHMP Kinase, C-terminal domain"/>
    <property type="match status" value="1"/>
</dbReference>
<dbReference type="InterPro" id="IPR004424">
    <property type="entry name" value="IspE"/>
</dbReference>